<evidence type="ECO:0000313" key="3">
    <source>
        <dbReference type="Proteomes" id="UP000464865"/>
    </source>
</evidence>
<name>A0A7L5BR30_9HYPH</name>
<dbReference type="EMBL" id="CP048637">
    <property type="protein sequence ID" value="QIB41264.1"/>
    <property type="molecule type" value="Genomic_DNA"/>
</dbReference>
<dbReference type="AlphaFoldDB" id="A0A7L5BR30"/>
<organism evidence="1 3">
    <name type="scientific">Rhizobium oryzihabitans</name>
    <dbReference type="NCBI Taxonomy" id="2267833"/>
    <lineage>
        <taxon>Bacteria</taxon>
        <taxon>Pseudomonadati</taxon>
        <taxon>Pseudomonadota</taxon>
        <taxon>Alphaproteobacteria</taxon>
        <taxon>Hyphomicrobiales</taxon>
        <taxon>Rhizobiaceae</taxon>
        <taxon>Rhizobium/Agrobacterium group</taxon>
        <taxon>Rhizobium</taxon>
    </lineage>
</organism>
<gene>
    <name evidence="1" type="ORF">G3A56_25755</name>
    <name evidence="2" type="ORF">G3A56_27380</name>
</gene>
<reference evidence="1 3" key="1">
    <citation type="submission" date="2020-02" db="EMBL/GenBank/DDBJ databases">
        <title>Plant-Promoting Endophytic Bacterium Rhizobium oryzihabitans sp. nov., Isolated from the Root of Rice.</title>
        <authorList>
            <person name="zhao J."/>
            <person name="Zhang G."/>
        </authorList>
    </citation>
    <scope>NUCLEOTIDE SEQUENCE [LARGE SCALE GENOMIC DNA]</scope>
    <source>
        <strain evidence="1 3">M15</strain>
        <plasmid evidence="1 3">p5</plasmid>
        <plasmid evidence="2 3">p6</plasmid>
    </source>
</reference>
<dbReference type="Pfam" id="PF26125">
    <property type="entry name" value="AcrVA2-like"/>
    <property type="match status" value="1"/>
</dbReference>
<geneLocation type="plasmid" evidence="2 3">
    <name>p6</name>
</geneLocation>
<geneLocation type="plasmid" evidence="1 3">
    <name>p5</name>
</geneLocation>
<dbReference type="EMBL" id="CP048638">
    <property type="protein sequence ID" value="QIB41520.1"/>
    <property type="molecule type" value="Genomic_DNA"/>
</dbReference>
<proteinExistence type="predicted"/>
<dbReference type="RefSeq" id="WP_130519817.1">
    <property type="nucleotide sequence ID" value="NZ_CP048637.1"/>
</dbReference>
<dbReference type="KEGG" id="roy:G3A56_27380"/>
<keyword evidence="1" id="KW-0614">Plasmid</keyword>
<evidence type="ECO:0000313" key="2">
    <source>
        <dbReference type="EMBL" id="QIB41520.1"/>
    </source>
</evidence>
<dbReference type="KEGG" id="roy:G3A56_25755"/>
<evidence type="ECO:0000313" key="1">
    <source>
        <dbReference type="EMBL" id="QIB41264.1"/>
    </source>
</evidence>
<accession>A0A7L5BR30</accession>
<sequence>MRLHTALEHLKSGHYRSMEPWKANEIDEMARHVEACAASAAEFTFSFLDADPKDDTLQTFIDFANELWDAEVAPIPHDVFWVSWVQKVLDEHVHMAALCEKNMSPIDGKLVSLSVRVMFENHRRNGLVFLNQVGQRVCGDHKHVLVSHADNDSTQLLVDTGFGVSAALIGALATPQAIRREEPAPARLNKQRLQKKKPPIGPMIVIDVRASQQASQNRKGEGGWTVKPHWRRGHIRHLADGRMIPIPPCCVNMETGIPIKPEYVVKV</sequence>
<keyword evidence="3" id="KW-1185">Reference proteome</keyword>
<dbReference type="Proteomes" id="UP000464865">
    <property type="component" value="Plasmid p5"/>
</dbReference>
<dbReference type="Proteomes" id="UP000464865">
    <property type="component" value="Plasmid p6"/>
</dbReference>
<dbReference type="InterPro" id="IPR058915">
    <property type="entry name" value="AcrVA2-like"/>
</dbReference>
<protein>
    <submittedName>
        <fullName evidence="1">Uncharacterized protein</fullName>
    </submittedName>
</protein>